<dbReference type="NCBIfam" id="NF006130">
    <property type="entry name" value="PRK08274.1"/>
    <property type="match status" value="1"/>
</dbReference>
<dbReference type="InterPro" id="IPR036188">
    <property type="entry name" value="FAD/NAD-bd_sf"/>
</dbReference>
<proteinExistence type="predicted"/>
<name>A0A1H7Q3B8_9GAMM</name>
<gene>
    <name evidence="6" type="ORF">SAMN05444515_1165</name>
</gene>
<dbReference type="PANTHER" id="PTHR43400">
    <property type="entry name" value="FUMARATE REDUCTASE"/>
    <property type="match status" value="1"/>
</dbReference>
<dbReference type="InterPro" id="IPR003953">
    <property type="entry name" value="FAD-dep_OxRdtase_2_FAD-bd"/>
</dbReference>
<dbReference type="RefSeq" id="WP_177169957.1">
    <property type="nucleotide sequence ID" value="NZ_FOAA01000016.1"/>
</dbReference>
<dbReference type="Pfam" id="PF00890">
    <property type="entry name" value="FAD_binding_2"/>
    <property type="match status" value="1"/>
</dbReference>
<dbReference type="SUPFAM" id="SSF56425">
    <property type="entry name" value="Succinate dehydrogenase/fumarate reductase flavoprotein, catalytic domain"/>
    <property type="match status" value="1"/>
</dbReference>
<dbReference type="InterPro" id="IPR012831">
    <property type="entry name" value="CobZ"/>
</dbReference>
<dbReference type="InterPro" id="IPR027477">
    <property type="entry name" value="Succ_DH/fumarate_Rdtase_cat_sf"/>
</dbReference>
<reference evidence="7" key="1">
    <citation type="submission" date="2016-10" db="EMBL/GenBank/DDBJ databases">
        <authorList>
            <person name="Varghese N."/>
            <person name="Submissions S."/>
        </authorList>
    </citation>
    <scope>NUCLEOTIDE SEQUENCE [LARGE SCALE GENOMIC DNA]</scope>
    <source>
        <strain evidence="7">DSM 241</strain>
    </source>
</reference>
<dbReference type="STRING" id="1396821.SAMN05444515_1165"/>
<comment type="cofactor">
    <cofactor evidence="1">
        <name>FAD</name>
        <dbReference type="ChEBI" id="CHEBI:57692"/>
    </cofactor>
</comment>
<protein>
    <submittedName>
        <fullName evidence="6">Tricarballylate dehydrogenase</fullName>
    </submittedName>
</protein>
<accession>A0A1H7Q3B8</accession>
<keyword evidence="3" id="KW-0274">FAD</keyword>
<evidence type="ECO:0000256" key="1">
    <source>
        <dbReference type="ARBA" id="ARBA00001974"/>
    </source>
</evidence>
<keyword evidence="7" id="KW-1185">Reference proteome</keyword>
<evidence type="ECO:0000313" key="6">
    <source>
        <dbReference type="EMBL" id="SEL42228.1"/>
    </source>
</evidence>
<dbReference type="EMBL" id="FOAA01000016">
    <property type="protein sequence ID" value="SEL42228.1"/>
    <property type="molecule type" value="Genomic_DNA"/>
</dbReference>
<dbReference type="Proteomes" id="UP000199256">
    <property type="component" value="Unassembled WGS sequence"/>
</dbReference>
<evidence type="ECO:0000256" key="4">
    <source>
        <dbReference type="ARBA" id="ARBA00023002"/>
    </source>
</evidence>
<evidence type="ECO:0000256" key="2">
    <source>
        <dbReference type="ARBA" id="ARBA00022630"/>
    </source>
</evidence>
<dbReference type="Gene3D" id="3.90.700.10">
    <property type="entry name" value="Succinate dehydrogenase/fumarate reductase flavoprotein, catalytic domain"/>
    <property type="match status" value="1"/>
</dbReference>
<evidence type="ECO:0000259" key="5">
    <source>
        <dbReference type="Pfam" id="PF00890"/>
    </source>
</evidence>
<feature type="domain" description="FAD-dependent oxidoreductase 2 FAD-binding" evidence="5">
    <location>
        <begin position="7"/>
        <end position="426"/>
    </location>
</feature>
<sequence>MPPQIHDILVIGGGLAALCAAISAREHGATVQMVDRAPAYQRGGNSRHSRNLRIAHNEPSPLFPGRYTVEEFIDDLRQTSQGHCDGCLTRTLAEGSLALPGWMQAQGVHFERPAQGTLPWSRKTAFFLGGGRNMINALFGRAEALGVDILQDTRVKDLVLEDREVHEIQAHHHDRPLTLRARRIIICSGGYQADREALAAVRGDAARGFIIRGSPHVRGELLLSLLRQGAAPSGVPGACHLVAVNARSPDADGGIVTRVDGMPWGLVVDTQGHRFRDEGEIISPRRYSAWGRWVAERPDARAHLILDAPGHARAPTSIYAPVVADTLEALAMQLGVPPQNLVNTVERYHQALVPGGDDPETHHTQGLEPPKSRCALPLTQPPYFAHTMAPGVTFTGHGLSVDNQGRIRRSQGPACQTLLAAGMVMSPAILGTGYVAGAALTIGAVFGRIAGATAAPGGPMEGRH</sequence>
<dbReference type="SUPFAM" id="SSF51905">
    <property type="entry name" value="FAD/NAD(P)-binding domain"/>
    <property type="match status" value="1"/>
</dbReference>
<keyword evidence="4" id="KW-0560">Oxidoreductase</keyword>
<dbReference type="InterPro" id="IPR050315">
    <property type="entry name" value="FAD-oxidoreductase_2"/>
</dbReference>
<dbReference type="AlphaFoldDB" id="A0A1H7Q3B8"/>
<dbReference type="GO" id="GO:0016491">
    <property type="term" value="F:oxidoreductase activity"/>
    <property type="evidence" value="ECO:0007669"/>
    <property type="project" value="UniProtKB-KW"/>
</dbReference>
<dbReference type="Gene3D" id="3.50.50.60">
    <property type="entry name" value="FAD/NAD(P)-binding domain"/>
    <property type="match status" value="1"/>
</dbReference>
<evidence type="ECO:0000313" key="7">
    <source>
        <dbReference type="Proteomes" id="UP000199256"/>
    </source>
</evidence>
<dbReference type="PANTHER" id="PTHR43400:SF7">
    <property type="entry name" value="FAD-DEPENDENT OXIDOREDUCTASE 2 FAD BINDING DOMAIN-CONTAINING PROTEIN"/>
    <property type="match status" value="1"/>
</dbReference>
<dbReference type="NCBIfam" id="TIGR02485">
    <property type="entry name" value="CobZ_N-term"/>
    <property type="match status" value="1"/>
</dbReference>
<evidence type="ECO:0000256" key="3">
    <source>
        <dbReference type="ARBA" id="ARBA00022827"/>
    </source>
</evidence>
<keyword evidence="2" id="KW-0285">Flavoprotein</keyword>
<organism evidence="6 7">
    <name type="scientific">Ectothiorhodospira marina</name>
    <dbReference type="NCBI Taxonomy" id="1396821"/>
    <lineage>
        <taxon>Bacteria</taxon>
        <taxon>Pseudomonadati</taxon>
        <taxon>Pseudomonadota</taxon>
        <taxon>Gammaproteobacteria</taxon>
        <taxon>Chromatiales</taxon>
        <taxon>Ectothiorhodospiraceae</taxon>
        <taxon>Ectothiorhodospira</taxon>
    </lineage>
</organism>